<dbReference type="RefSeq" id="XP_025413181.1">
    <property type="nucleotide sequence ID" value="XM_025557396.1"/>
</dbReference>
<evidence type="ECO:0000256" key="1">
    <source>
        <dbReference type="SAM" id="MobiDB-lite"/>
    </source>
</evidence>
<dbReference type="InterPro" id="IPR002083">
    <property type="entry name" value="MATH/TRAF_dom"/>
</dbReference>
<feature type="region of interest" description="Disordered" evidence="1">
    <location>
        <begin position="499"/>
        <end position="538"/>
    </location>
</feature>
<dbReference type="CDD" id="cd00121">
    <property type="entry name" value="MATH"/>
    <property type="match status" value="1"/>
</dbReference>
<dbReference type="SUPFAM" id="SSF49599">
    <property type="entry name" value="TRAF domain-like"/>
    <property type="match status" value="2"/>
</dbReference>
<feature type="region of interest" description="Disordered" evidence="1">
    <location>
        <begin position="555"/>
        <end position="606"/>
    </location>
</feature>
<sequence length="606" mass="68479">MALLYRLVKLPDRVQTHVFTFVVTKSVTRDPDRDVTSKEFACGHQKWSITFSRTDKMLGAYLVWKSASESVRVYVDFAFTILNREHFSVNESFAGKQVKFTTDCPAQGNRNYIPVSDLYGRNFTDANGEFQLELSIGHVRTLYDTEFRVPTSLTSRLMHHHHQIQNHHNPAAGNALQHQYGSASPRGTKCKLETSYFTFGGFDWNLALYPHGVKDVSCTSAEGRISVYLNRCTGFDHQCRVRYMLVLGDGDKRLDSGILDDVSDSDGKSYGWHPRYKFSELVIKGTIRVHLEMLLANTLSEVISSIVITGINQHGVSPAASSGVVASPTKTQCYDRDKHAWSIRSDCQSETVRLHMVYKDIQNVPRNHLRYVCWTAYLLRYHGKTGHVEPVPLPGAPFSHYYATDATDEGIIMETDISVKELRDSGCPFLTDKGQLRVQVEWEESYLLFQATYHKYDDVSRTHNYQMRREITALQAENYSLERQLFSYQKSMSLAQSRGTTYSDDLDPVDGVGAADDQHDDQHHNQVGGGGGGGSGSAFYDDGVGVPVVAMGVAPADGYPLSPHHQPPQPHHNQQQQHHHHHHHQQQQHHQLHHHHPVPGSQHHHP</sequence>
<name>A0A8B8FRT0_9HEMI</name>
<dbReference type="AlphaFoldDB" id="A0A8B8FRT0"/>
<evidence type="ECO:0000313" key="3">
    <source>
        <dbReference type="RefSeq" id="XP_025413180.1"/>
    </source>
</evidence>
<dbReference type="GeneID" id="112685482"/>
<protein>
    <submittedName>
        <fullName evidence="3 4">Uncharacterized protein LOC112685482 isoform X1</fullName>
    </submittedName>
</protein>
<evidence type="ECO:0000313" key="4">
    <source>
        <dbReference type="RefSeq" id="XP_025413181.1"/>
    </source>
</evidence>
<feature type="compositionally biased region" description="Gly residues" evidence="1">
    <location>
        <begin position="527"/>
        <end position="536"/>
    </location>
</feature>
<dbReference type="OrthoDB" id="10035275at2759"/>
<reference evidence="3 4" key="1">
    <citation type="submission" date="2025-04" db="UniProtKB">
        <authorList>
            <consortium name="RefSeq"/>
        </authorList>
    </citation>
    <scope>IDENTIFICATION</scope>
    <source>
        <tissue evidence="3 4">Whole body</tissue>
    </source>
</reference>
<accession>A0A8B8FRT0</accession>
<dbReference type="RefSeq" id="XP_025413180.1">
    <property type="nucleotide sequence ID" value="XM_025557395.1"/>
</dbReference>
<keyword evidence="2" id="KW-1185">Reference proteome</keyword>
<dbReference type="Proteomes" id="UP000694846">
    <property type="component" value="Unplaced"/>
</dbReference>
<dbReference type="InterPro" id="IPR008974">
    <property type="entry name" value="TRAF-like"/>
</dbReference>
<feature type="compositionally biased region" description="Basic residues" evidence="1">
    <location>
        <begin position="577"/>
        <end position="606"/>
    </location>
</feature>
<dbReference type="Gene3D" id="2.60.210.10">
    <property type="entry name" value="Apoptosis, Tumor Necrosis Factor Receptor Associated Protein 2, Chain A"/>
    <property type="match status" value="2"/>
</dbReference>
<organism evidence="2 4">
    <name type="scientific">Sipha flava</name>
    <name type="common">yellow sugarcane aphid</name>
    <dbReference type="NCBI Taxonomy" id="143950"/>
    <lineage>
        <taxon>Eukaryota</taxon>
        <taxon>Metazoa</taxon>
        <taxon>Ecdysozoa</taxon>
        <taxon>Arthropoda</taxon>
        <taxon>Hexapoda</taxon>
        <taxon>Insecta</taxon>
        <taxon>Pterygota</taxon>
        <taxon>Neoptera</taxon>
        <taxon>Paraneoptera</taxon>
        <taxon>Hemiptera</taxon>
        <taxon>Sternorrhyncha</taxon>
        <taxon>Aphidomorpha</taxon>
        <taxon>Aphidoidea</taxon>
        <taxon>Aphididae</taxon>
        <taxon>Sipha</taxon>
    </lineage>
</organism>
<proteinExistence type="predicted"/>
<gene>
    <name evidence="3 4" type="primary">LOC112685482</name>
</gene>
<evidence type="ECO:0000313" key="2">
    <source>
        <dbReference type="Proteomes" id="UP000694846"/>
    </source>
</evidence>